<feature type="signal peptide" evidence="2">
    <location>
        <begin position="1"/>
        <end position="22"/>
    </location>
</feature>
<dbReference type="RefSeq" id="WP_348736636.1">
    <property type="nucleotide sequence ID" value="NZ_CAXJRC010000002.1"/>
</dbReference>
<dbReference type="SUPFAM" id="SSF88874">
    <property type="entry name" value="Receptor-binding domain of short tail fibre protein gp12"/>
    <property type="match status" value="1"/>
</dbReference>
<feature type="compositionally biased region" description="Low complexity" evidence="1">
    <location>
        <begin position="280"/>
        <end position="289"/>
    </location>
</feature>
<evidence type="ECO:0000313" key="4">
    <source>
        <dbReference type="EMBL" id="CAL2104918.1"/>
    </source>
</evidence>
<dbReference type="Gene3D" id="3.90.1340.10">
    <property type="entry name" value="Phage tail collar domain"/>
    <property type="match status" value="1"/>
</dbReference>
<gene>
    <name evidence="4" type="ORF">T190115A13A_110054</name>
</gene>
<feature type="compositionally biased region" description="Basic and acidic residues" evidence="1">
    <location>
        <begin position="236"/>
        <end position="248"/>
    </location>
</feature>
<dbReference type="Proteomes" id="UP001497602">
    <property type="component" value="Unassembled WGS sequence"/>
</dbReference>
<keyword evidence="2" id="KW-0732">Signal</keyword>
<feature type="compositionally biased region" description="Basic and acidic residues" evidence="1">
    <location>
        <begin position="212"/>
        <end position="227"/>
    </location>
</feature>
<evidence type="ECO:0000313" key="5">
    <source>
        <dbReference type="Proteomes" id="UP001497602"/>
    </source>
</evidence>
<keyword evidence="5" id="KW-1185">Reference proteome</keyword>
<protein>
    <submittedName>
        <fullName evidence="4">Collar domain-containing protein</fullName>
    </submittedName>
</protein>
<proteinExistence type="predicted"/>
<evidence type="ECO:0000259" key="3">
    <source>
        <dbReference type="Pfam" id="PF07484"/>
    </source>
</evidence>
<dbReference type="EMBL" id="CAXJRC010000002">
    <property type="protein sequence ID" value="CAL2104918.1"/>
    <property type="molecule type" value="Genomic_DNA"/>
</dbReference>
<evidence type="ECO:0000256" key="2">
    <source>
        <dbReference type="SAM" id="SignalP"/>
    </source>
</evidence>
<name>A0ABM9PH47_9FLAO</name>
<dbReference type="Pfam" id="PF07484">
    <property type="entry name" value="Collar"/>
    <property type="match status" value="1"/>
</dbReference>
<feature type="region of interest" description="Disordered" evidence="1">
    <location>
        <begin position="212"/>
        <end position="293"/>
    </location>
</feature>
<dbReference type="InterPro" id="IPR037053">
    <property type="entry name" value="Phage_tail_collar_dom_sf"/>
</dbReference>
<feature type="chain" id="PRO_5046294512" evidence="2">
    <location>
        <begin position="23"/>
        <end position="304"/>
    </location>
</feature>
<comment type="caution">
    <text evidence="4">The sequence shown here is derived from an EMBL/GenBank/DDBJ whole genome shotgun (WGS) entry which is preliminary data.</text>
</comment>
<evidence type="ECO:0000256" key="1">
    <source>
        <dbReference type="SAM" id="MobiDB-lite"/>
    </source>
</evidence>
<organism evidence="4 5">
    <name type="scientific">Tenacibaculum vairaonense</name>
    <dbReference type="NCBI Taxonomy" id="3137860"/>
    <lineage>
        <taxon>Bacteria</taxon>
        <taxon>Pseudomonadati</taxon>
        <taxon>Bacteroidota</taxon>
        <taxon>Flavobacteriia</taxon>
        <taxon>Flavobacteriales</taxon>
        <taxon>Flavobacteriaceae</taxon>
        <taxon>Tenacibaculum</taxon>
    </lineage>
</organism>
<feature type="compositionally biased region" description="Basic and acidic residues" evidence="1">
    <location>
        <begin position="268"/>
        <end position="277"/>
    </location>
</feature>
<accession>A0ABM9PH47</accession>
<dbReference type="InterPro" id="IPR011083">
    <property type="entry name" value="Phage_tail_collar_dom"/>
</dbReference>
<sequence>MKSKKNLVFTILALVTILTSQAQISFSNAGIAVQGIARNPDNSARVSETLSLKFEIYAKDGGNEASIVSETKNLTTDAFGVFSHVLEAGYANNPAISNGTAYLRISEGTTVISDEKLNHVPYAISANNGVPTGSIMPYIGTTAPTGWVLCNGQSLTSIEGSEKLRALVGNNAPNLLGMFLRGTGTNPTYNQSGPNLKATQDDTYASHIHDEGSLKTSKNGEHDHDTSSDGGFNRVLKFDSENTAKDWGDSGAGEDEGRYEPNLNWSKAIDDDGDHTHTISGNTGSSGSSETRPINYGVNYIIKL</sequence>
<feature type="domain" description="Phage tail collar" evidence="3">
    <location>
        <begin position="133"/>
        <end position="170"/>
    </location>
</feature>
<reference evidence="4 5" key="1">
    <citation type="submission" date="2024-05" db="EMBL/GenBank/DDBJ databases">
        <authorList>
            <person name="Duchaud E."/>
        </authorList>
    </citation>
    <scope>NUCLEOTIDE SEQUENCE [LARGE SCALE GENOMIC DNA]</scope>
    <source>
        <strain evidence="4">Ena-SAMPLE-TAB-13-05-2024-13:56:06:370-140305</strain>
    </source>
</reference>